<keyword evidence="3" id="KW-1185">Reference proteome</keyword>
<feature type="domain" description="JmjC" evidence="1">
    <location>
        <begin position="98"/>
        <end position="265"/>
    </location>
</feature>
<reference evidence="2" key="1">
    <citation type="journal article" date="2023" name="BMC Genomics">
        <title>Chromosome-level genome assemblies of Cutaneotrichosporon spp. (Trichosporonales, Basidiomycota) reveal imbalanced evolution between nucleotide sequences and chromosome synteny.</title>
        <authorList>
            <person name="Kobayashi Y."/>
            <person name="Kayamori A."/>
            <person name="Aoki K."/>
            <person name="Shiwa Y."/>
            <person name="Matsutani M."/>
            <person name="Fujita N."/>
            <person name="Sugita T."/>
            <person name="Iwasaki W."/>
            <person name="Tanaka N."/>
            <person name="Takashima M."/>
        </authorList>
    </citation>
    <scope>NUCLEOTIDE SEQUENCE</scope>
    <source>
        <strain evidence="2">HIS016</strain>
    </source>
</reference>
<reference evidence="2" key="2">
    <citation type="submission" date="2023-06" db="EMBL/GenBank/DDBJ databases">
        <authorList>
            <person name="Kobayashi Y."/>
            <person name="Kayamori A."/>
            <person name="Aoki K."/>
            <person name="Shiwa Y."/>
            <person name="Fujita N."/>
            <person name="Sugita T."/>
            <person name="Iwasaki W."/>
            <person name="Tanaka N."/>
            <person name="Takashima M."/>
        </authorList>
    </citation>
    <scope>NUCLEOTIDE SEQUENCE</scope>
    <source>
        <strain evidence="2">HIS016</strain>
    </source>
</reference>
<dbReference type="SUPFAM" id="SSF51197">
    <property type="entry name" value="Clavaminate synthase-like"/>
    <property type="match status" value="1"/>
</dbReference>
<dbReference type="InterPro" id="IPR003347">
    <property type="entry name" value="JmjC_dom"/>
</dbReference>
<dbReference type="PROSITE" id="PS51184">
    <property type="entry name" value="JMJC"/>
    <property type="match status" value="1"/>
</dbReference>
<dbReference type="InterPro" id="IPR041667">
    <property type="entry name" value="Cupin_8"/>
</dbReference>
<evidence type="ECO:0000313" key="2">
    <source>
        <dbReference type="EMBL" id="GMK53905.1"/>
    </source>
</evidence>
<comment type="caution">
    <text evidence="2">The sequence shown here is derived from an EMBL/GenBank/DDBJ whole genome shotgun (WGS) entry which is preliminary data.</text>
</comment>
<protein>
    <recommendedName>
        <fullName evidence="1">JmjC domain-containing protein</fullName>
    </recommendedName>
</protein>
<accession>A0AAD3TPA1</accession>
<name>A0AAD3TPA1_9TREE</name>
<proteinExistence type="predicted"/>
<sequence length="265" mass="28448">MRIRAAPTIANMPAAALRAHVAASGGPLRLPGIAWSLPQWDADDLGTLRTDVGENTAVDVELAPRGRGYTDPAWHRVTMGFGLFLDAFVLGRIPASSPAAVPAGYLAQAPLLDLPGLRRLLPPLEHYVGPRGDVYGRTLWVGPARCFTPFHRDPNVGLYTQVVGKKVFHLLPPEVEFQTSAVRANTASVPISVRRILGEGGGEGEGEDVGPKEREEMRALLRDAFAREGACEVRLAAGDSVLIPPGWWHSAEGESVGVGVNAWFR</sequence>
<dbReference type="PANTHER" id="PTHR12461:SF105">
    <property type="entry name" value="HYPOXIA-INDUCIBLE FACTOR 1-ALPHA INHIBITOR"/>
    <property type="match status" value="1"/>
</dbReference>
<evidence type="ECO:0000259" key="1">
    <source>
        <dbReference type="PROSITE" id="PS51184"/>
    </source>
</evidence>
<dbReference type="Pfam" id="PF13621">
    <property type="entry name" value="Cupin_8"/>
    <property type="match status" value="1"/>
</dbReference>
<dbReference type="EMBL" id="BTCM01000001">
    <property type="protein sequence ID" value="GMK53905.1"/>
    <property type="molecule type" value="Genomic_DNA"/>
</dbReference>
<dbReference type="Gene3D" id="2.60.120.650">
    <property type="entry name" value="Cupin"/>
    <property type="match status" value="1"/>
</dbReference>
<dbReference type="PANTHER" id="PTHR12461">
    <property type="entry name" value="HYPOXIA-INDUCIBLE FACTOR 1 ALPHA INHIBITOR-RELATED"/>
    <property type="match status" value="1"/>
</dbReference>
<organism evidence="2 3">
    <name type="scientific">Cutaneotrichosporon spelunceum</name>
    <dbReference type="NCBI Taxonomy" id="1672016"/>
    <lineage>
        <taxon>Eukaryota</taxon>
        <taxon>Fungi</taxon>
        <taxon>Dikarya</taxon>
        <taxon>Basidiomycota</taxon>
        <taxon>Agaricomycotina</taxon>
        <taxon>Tremellomycetes</taxon>
        <taxon>Trichosporonales</taxon>
        <taxon>Trichosporonaceae</taxon>
        <taxon>Cutaneotrichosporon</taxon>
    </lineage>
</organism>
<gene>
    <name evidence="2" type="ORF">CspeluHIS016_0104910</name>
</gene>
<dbReference type="Proteomes" id="UP001222932">
    <property type="component" value="Unassembled WGS sequence"/>
</dbReference>
<evidence type="ECO:0000313" key="3">
    <source>
        <dbReference type="Proteomes" id="UP001222932"/>
    </source>
</evidence>
<dbReference type="AlphaFoldDB" id="A0AAD3TPA1"/>